<sequence>MMHAAVLSRLRSDEDRCFSSSARWMLHWTCGGSVWQSTRQQPMDVLARQRSSGWKSGAVRPCASGLNEKLSSGAIWPALRRTVSSGCMQRQFGCVTRRSVPDSWRNKRRSSLSSHAALPWPRHS</sequence>
<keyword evidence="3" id="KW-1185">Reference proteome</keyword>
<accession>A0AAQ4E8R0</accession>
<proteinExistence type="predicted"/>
<dbReference type="EMBL" id="JARKHS020020112">
    <property type="protein sequence ID" value="KAK8771116.1"/>
    <property type="molecule type" value="Genomic_DNA"/>
</dbReference>
<gene>
    <name evidence="2" type="ORF">V5799_025632</name>
</gene>
<comment type="caution">
    <text evidence="2">The sequence shown here is derived from an EMBL/GenBank/DDBJ whole genome shotgun (WGS) entry which is preliminary data.</text>
</comment>
<organism evidence="2 3">
    <name type="scientific">Amblyomma americanum</name>
    <name type="common">Lone star tick</name>
    <dbReference type="NCBI Taxonomy" id="6943"/>
    <lineage>
        <taxon>Eukaryota</taxon>
        <taxon>Metazoa</taxon>
        <taxon>Ecdysozoa</taxon>
        <taxon>Arthropoda</taxon>
        <taxon>Chelicerata</taxon>
        <taxon>Arachnida</taxon>
        <taxon>Acari</taxon>
        <taxon>Parasitiformes</taxon>
        <taxon>Ixodida</taxon>
        <taxon>Ixodoidea</taxon>
        <taxon>Ixodidae</taxon>
        <taxon>Amblyomminae</taxon>
        <taxon>Amblyomma</taxon>
    </lineage>
</organism>
<protein>
    <submittedName>
        <fullName evidence="2">Uncharacterized protein</fullName>
    </submittedName>
</protein>
<evidence type="ECO:0000256" key="1">
    <source>
        <dbReference type="SAM" id="MobiDB-lite"/>
    </source>
</evidence>
<reference evidence="2 3" key="1">
    <citation type="journal article" date="2023" name="Arcadia Sci">
        <title>De novo assembly of a long-read Amblyomma americanum tick genome.</title>
        <authorList>
            <person name="Chou S."/>
            <person name="Poskanzer K.E."/>
            <person name="Rollins M."/>
            <person name="Thuy-Boun P.S."/>
        </authorList>
    </citation>
    <scope>NUCLEOTIDE SEQUENCE [LARGE SCALE GENOMIC DNA]</scope>
    <source>
        <strain evidence="2">F_SG_1</strain>
        <tissue evidence="2">Salivary glands</tissue>
    </source>
</reference>
<feature type="region of interest" description="Disordered" evidence="1">
    <location>
        <begin position="100"/>
        <end position="124"/>
    </location>
</feature>
<dbReference type="Proteomes" id="UP001321473">
    <property type="component" value="Unassembled WGS sequence"/>
</dbReference>
<evidence type="ECO:0000313" key="3">
    <source>
        <dbReference type="Proteomes" id="UP001321473"/>
    </source>
</evidence>
<name>A0AAQ4E8R0_AMBAM</name>
<evidence type="ECO:0000313" key="2">
    <source>
        <dbReference type="EMBL" id="KAK8771116.1"/>
    </source>
</evidence>
<dbReference type="AlphaFoldDB" id="A0AAQ4E8R0"/>